<dbReference type="GO" id="GO:0003735">
    <property type="term" value="F:structural constituent of ribosome"/>
    <property type="evidence" value="ECO:0007669"/>
    <property type="project" value="TreeGrafter"/>
</dbReference>
<dbReference type="OrthoDB" id="421327at2759"/>
<evidence type="ECO:0000313" key="10">
    <source>
        <dbReference type="RefSeq" id="XP_033456097.1"/>
    </source>
</evidence>
<keyword evidence="3" id="KW-0809">Transit peptide</keyword>
<evidence type="ECO:0000256" key="5">
    <source>
        <dbReference type="ARBA" id="ARBA00023014"/>
    </source>
</evidence>
<sequence length="497" mass="54546">DTPYERTHPLTLANRFSTFPSTLEVPMTESINALITSTTAQYTQQALRVFGGFGLPLSTSTLSGSGGLDQQRPTPITAAHEQMRPTEAELFMSVLFPGVWAATTSVLVETRKRLGSAWAEGLVRKAGEDNLRILDAGGAGAGIVAVREVLRAEWERMHGEGAGEDAPPLGQGVVLTGSDTLRKKASSILENTTFIPRLPDYIHATDPNPKGKFDIVIAPYTLWQIREDYARKNHVLNLWSLLKDDGGVLILLEKGVAQGFEAVAGARDMLLEHRILSPPPEDAERKPEHHERIDAPPDSEGRKETGMIVAPCTNHVGCPLYVQKGRVRGRNTICKFAQRYHRPEYLQKVFTANLKGGSGKNHEDVQFSYLSVMRGRDLRAASPSSSLLASNNNDTATTPPPLHQNQASTDRAFAGFENGASPQSPPQAHSLSLPRTVFPPLKRTGHVILDVCTPAGTLERWTVPRSFSRRAFRDARKSSWGDLWALGAKSRIVRYLK</sequence>
<dbReference type="InterPro" id="IPR015324">
    <property type="entry name" value="Ribosomal_Rsm22-like"/>
</dbReference>
<dbReference type="RefSeq" id="XP_033456097.1">
    <property type="nucleotide sequence ID" value="XM_033600144.1"/>
</dbReference>
<evidence type="ECO:0000256" key="3">
    <source>
        <dbReference type="ARBA" id="ARBA00022946"/>
    </source>
</evidence>
<protein>
    <recommendedName>
        <fullName evidence="11">Rsm22-domain-containing protein</fullName>
    </recommendedName>
</protein>
<organism evidence="10">
    <name type="scientific">Dissoconium aciculare CBS 342.82</name>
    <dbReference type="NCBI Taxonomy" id="1314786"/>
    <lineage>
        <taxon>Eukaryota</taxon>
        <taxon>Fungi</taxon>
        <taxon>Dikarya</taxon>
        <taxon>Ascomycota</taxon>
        <taxon>Pezizomycotina</taxon>
        <taxon>Dothideomycetes</taxon>
        <taxon>Dothideomycetidae</taxon>
        <taxon>Mycosphaerellales</taxon>
        <taxon>Dissoconiaceae</taxon>
        <taxon>Dissoconium</taxon>
    </lineage>
</organism>
<evidence type="ECO:0000256" key="8">
    <source>
        <dbReference type="SAM" id="MobiDB-lite"/>
    </source>
</evidence>
<accession>A0A6J3LTF0</accession>
<dbReference type="AlphaFoldDB" id="A0A6J3LTF0"/>
<keyword evidence="6" id="KW-0496">Mitochondrion</keyword>
<feature type="region of interest" description="Disordered" evidence="8">
    <location>
        <begin position="382"/>
        <end position="406"/>
    </location>
</feature>
<dbReference type="GO" id="GO:0046872">
    <property type="term" value="F:metal ion binding"/>
    <property type="evidence" value="ECO:0007669"/>
    <property type="project" value="UniProtKB-KW"/>
</dbReference>
<feature type="region of interest" description="Disordered" evidence="8">
    <location>
        <begin position="278"/>
        <end position="302"/>
    </location>
</feature>
<proteinExistence type="predicted"/>
<keyword evidence="5" id="KW-0411">Iron-sulfur</keyword>
<feature type="compositionally biased region" description="Basic and acidic residues" evidence="8">
    <location>
        <begin position="282"/>
        <end position="302"/>
    </location>
</feature>
<dbReference type="GO" id="GO:0006412">
    <property type="term" value="P:translation"/>
    <property type="evidence" value="ECO:0007669"/>
    <property type="project" value="InterPro"/>
</dbReference>
<gene>
    <name evidence="10" type="ORF">K489DRAFT_289156</name>
</gene>
<evidence type="ECO:0008006" key="11">
    <source>
        <dbReference type="Google" id="ProtNLM"/>
    </source>
</evidence>
<keyword evidence="4" id="KW-0408">Iron</keyword>
<feature type="non-terminal residue" evidence="10">
    <location>
        <position position="1"/>
    </location>
</feature>
<dbReference type="Proteomes" id="UP000504637">
    <property type="component" value="Unplaced"/>
</dbReference>
<dbReference type="GO" id="GO:0051536">
    <property type="term" value="F:iron-sulfur cluster binding"/>
    <property type="evidence" value="ECO:0007669"/>
    <property type="project" value="UniProtKB-KW"/>
</dbReference>
<comment type="subcellular location">
    <subcellularLocation>
        <location evidence="1">Mitochondrion</location>
    </subcellularLocation>
</comment>
<evidence type="ECO:0000256" key="2">
    <source>
        <dbReference type="ARBA" id="ARBA00022723"/>
    </source>
</evidence>
<dbReference type="GO" id="GO:0005763">
    <property type="term" value="C:mitochondrial small ribosomal subunit"/>
    <property type="evidence" value="ECO:0007669"/>
    <property type="project" value="TreeGrafter"/>
</dbReference>
<name>A0A6J3LTF0_9PEZI</name>
<dbReference type="PIRSF" id="PIRSF007797">
    <property type="entry name" value="RSM22"/>
    <property type="match status" value="1"/>
</dbReference>
<evidence type="ECO:0000256" key="7">
    <source>
        <dbReference type="ARBA" id="ARBA00045681"/>
    </source>
</evidence>
<dbReference type="PANTHER" id="PTHR13184">
    <property type="entry name" value="37S RIBOSOMAL PROTEIN S22"/>
    <property type="match status" value="1"/>
</dbReference>
<feature type="compositionally biased region" description="Low complexity" evidence="8">
    <location>
        <begin position="382"/>
        <end position="393"/>
    </location>
</feature>
<evidence type="ECO:0000256" key="4">
    <source>
        <dbReference type="ARBA" id="ARBA00023004"/>
    </source>
</evidence>
<reference evidence="10" key="2">
    <citation type="submission" date="2020-04" db="EMBL/GenBank/DDBJ databases">
        <authorList>
            <consortium name="NCBI Genome Project"/>
        </authorList>
    </citation>
    <scope>NUCLEOTIDE SEQUENCE</scope>
    <source>
        <strain evidence="10">CBS 342.82</strain>
    </source>
</reference>
<keyword evidence="2" id="KW-0479">Metal-binding</keyword>
<feature type="non-terminal residue" evidence="10">
    <location>
        <position position="497"/>
    </location>
</feature>
<dbReference type="InterPro" id="IPR052571">
    <property type="entry name" value="Mt_RNA_Methyltransferase"/>
</dbReference>
<dbReference type="InterPro" id="IPR016522">
    <property type="entry name" value="RSM22_mit_bud"/>
</dbReference>
<reference evidence="10" key="3">
    <citation type="submission" date="2025-08" db="UniProtKB">
        <authorList>
            <consortium name="RefSeq"/>
        </authorList>
    </citation>
    <scope>IDENTIFICATION</scope>
    <source>
        <strain evidence="10">CBS 342.82</strain>
    </source>
</reference>
<evidence type="ECO:0000256" key="1">
    <source>
        <dbReference type="ARBA" id="ARBA00004173"/>
    </source>
</evidence>
<evidence type="ECO:0000256" key="6">
    <source>
        <dbReference type="ARBA" id="ARBA00023128"/>
    </source>
</evidence>
<comment type="function">
    <text evidence="7">Mitochondrial ribosome (mitoribosome) assembly factor. Binds at the interface of the head and body domains of the mitochondrial small ribosomal subunit (mt-SSU), occluding the mRNA channel and preventing compaction of the head domain towards the body. Probable inactive methyltransferase: retains the characteristic folding and ability to bind S-adenosyl-L-methionine, but it probably lost its methyltransferase activity.</text>
</comment>
<dbReference type="GO" id="GO:0008168">
    <property type="term" value="F:methyltransferase activity"/>
    <property type="evidence" value="ECO:0007669"/>
    <property type="project" value="InterPro"/>
</dbReference>
<evidence type="ECO:0000313" key="9">
    <source>
        <dbReference type="Proteomes" id="UP000504637"/>
    </source>
</evidence>
<dbReference type="GeneID" id="54357944"/>
<dbReference type="Pfam" id="PF09243">
    <property type="entry name" value="Rsm22"/>
    <property type="match status" value="1"/>
</dbReference>
<dbReference type="PANTHER" id="PTHR13184:SF5">
    <property type="entry name" value="METHYLTRANSFERASE-LIKE PROTEIN 17, MITOCHONDRIAL"/>
    <property type="match status" value="1"/>
</dbReference>
<reference evidence="10" key="1">
    <citation type="submission" date="2020-01" db="EMBL/GenBank/DDBJ databases">
        <authorList>
            <consortium name="DOE Joint Genome Institute"/>
            <person name="Haridas S."/>
            <person name="Albert R."/>
            <person name="Binder M."/>
            <person name="Bloem J."/>
            <person name="Labutti K."/>
            <person name="Salamov A."/>
            <person name="Andreopoulos B."/>
            <person name="Baker S.E."/>
            <person name="Barry K."/>
            <person name="Bills G."/>
            <person name="Bluhm B.H."/>
            <person name="Cannon C."/>
            <person name="Castanera R."/>
            <person name="Culley D.E."/>
            <person name="Daum C."/>
            <person name="Ezra D."/>
            <person name="Gonzalez J.B."/>
            <person name="Henrissat B."/>
            <person name="Kuo A."/>
            <person name="Liang C."/>
            <person name="Lipzen A."/>
            <person name="Lutzoni F."/>
            <person name="Magnuson J."/>
            <person name="Mondo S."/>
            <person name="Nolan M."/>
            <person name="Ohm R."/>
            <person name="Pangilinan J."/>
            <person name="Park H.-J."/>
            <person name="Ramirez L."/>
            <person name="Alfaro M."/>
            <person name="Sun H."/>
            <person name="Tritt A."/>
            <person name="Yoshinaga Y."/>
            <person name="Zwiers L.-H."/>
            <person name="Turgeon B.G."/>
            <person name="Goodwin S.B."/>
            <person name="Spatafora J.W."/>
            <person name="Crous P.W."/>
            <person name="Grigoriev I.V."/>
        </authorList>
    </citation>
    <scope>NUCLEOTIDE SEQUENCE</scope>
    <source>
        <strain evidence="10">CBS 342.82</strain>
    </source>
</reference>
<keyword evidence="9" id="KW-1185">Reference proteome</keyword>